<proteinExistence type="predicted"/>
<dbReference type="Proteomes" id="UP000030765">
    <property type="component" value="Unassembled WGS sequence"/>
</dbReference>
<reference evidence="2" key="2">
    <citation type="submission" date="2020-05" db="UniProtKB">
        <authorList>
            <consortium name="EnsemblMetazoa"/>
        </authorList>
    </citation>
    <scope>IDENTIFICATION</scope>
</reference>
<dbReference type="EnsemblMetazoa" id="ASIC016500-RA">
    <property type="protein sequence ID" value="ASIC016500-PA"/>
    <property type="gene ID" value="ASIC016500"/>
</dbReference>
<sequence>MVLLAQGPWPFDTVVQPLNTRKLGQKASYGCIRRLDRRTASSVVSTVATGYDRGQSIRRRVPANADRLDESVIPTASYRAPLPLSDVAVSANGSHQWQGSLMGPLVADAPDSFTAWIQ</sequence>
<evidence type="ECO:0000313" key="2">
    <source>
        <dbReference type="EnsemblMetazoa" id="ASIC016500-PA"/>
    </source>
</evidence>
<gene>
    <name evidence="1" type="ORF">ZHAS_00016500</name>
</gene>
<reference evidence="1 3" key="1">
    <citation type="journal article" date="2014" name="BMC Genomics">
        <title>Genome sequence of Anopheles sinensis provides insight into genetics basis of mosquito competence for malaria parasites.</title>
        <authorList>
            <person name="Zhou D."/>
            <person name="Zhang D."/>
            <person name="Ding G."/>
            <person name="Shi L."/>
            <person name="Hou Q."/>
            <person name="Ye Y."/>
            <person name="Xu Y."/>
            <person name="Zhou H."/>
            <person name="Xiong C."/>
            <person name="Li S."/>
            <person name="Yu J."/>
            <person name="Hong S."/>
            <person name="Yu X."/>
            <person name="Zou P."/>
            <person name="Chen C."/>
            <person name="Chang X."/>
            <person name="Wang W."/>
            <person name="Lv Y."/>
            <person name="Sun Y."/>
            <person name="Ma L."/>
            <person name="Shen B."/>
            <person name="Zhu C."/>
        </authorList>
    </citation>
    <scope>NUCLEOTIDE SEQUENCE [LARGE SCALE GENOMIC DNA]</scope>
</reference>
<keyword evidence="3" id="KW-1185">Reference proteome</keyword>
<dbReference type="AlphaFoldDB" id="A0A084WDP9"/>
<evidence type="ECO:0000313" key="1">
    <source>
        <dbReference type="EMBL" id="KFB48343.1"/>
    </source>
</evidence>
<protein>
    <submittedName>
        <fullName evidence="1 2">Uncharacterized protein</fullName>
    </submittedName>
</protein>
<evidence type="ECO:0000313" key="3">
    <source>
        <dbReference type="Proteomes" id="UP000030765"/>
    </source>
</evidence>
<accession>A0A084WDP9</accession>
<name>A0A084WDP9_ANOSI</name>
<organism evidence="1">
    <name type="scientific">Anopheles sinensis</name>
    <name type="common">Mosquito</name>
    <dbReference type="NCBI Taxonomy" id="74873"/>
    <lineage>
        <taxon>Eukaryota</taxon>
        <taxon>Metazoa</taxon>
        <taxon>Ecdysozoa</taxon>
        <taxon>Arthropoda</taxon>
        <taxon>Hexapoda</taxon>
        <taxon>Insecta</taxon>
        <taxon>Pterygota</taxon>
        <taxon>Neoptera</taxon>
        <taxon>Endopterygota</taxon>
        <taxon>Diptera</taxon>
        <taxon>Nematocera</taxon>
        <taxon>Culicoidea</taxon>
        <taxon>Culicidae</taxon>
        <taxon>Anophelinae</taxon>
        <taxon>Anopheles</taxon>
    </lineage>
</organism>
<dbReference type="EMBL" id="KE525340">
    <property type="protein sequence ID" value="KFB48343.1"/>
    <property type="molecule type" value="Genomic_DNA"/>
</dbReference>
<dbReference type="VEuPathDB" id="VectorBase:ASIC016500"/>
<dbReference type="EMBL" id="ATLV01023052">
    <property type="status" value="NOT_ANNOTATED_CDS"/>
    <property type="molecule type" value="Genomic_DNA"/>
</dbReference>